<proteinExistence type="predicted"/>
<gene>
    <name evidence="2" type="ORF">ACFONP_06085</name>
</gene>
<keyword evidence="3" id="KW-1185">Reference proteome</keyword>
<accession>A0ABV7MAB6</accession>
<sequence length="131" mass="14272">MLRTGEKAYGPACLRRQLQAPAFGEAGRAGQFQKNAGDTARAQGCLCRPEDVPDIMDVDKEERRGIEECRESMGMRLPRPEAQSPDSPPARSSDREGKEAERRAACDLVQPPEAEAGQTVREAGFRTRGGA</sequence>
<feature type="region of interest" description="Disordered" evidence="1">
    <location>
        <begin position="59"/>
        <end position="131"/>
    </location>
</feature>
<evidence type="ECO:0000256" key="1">
    <source>
        <dbReference type="SAM" id="MobiDB-lite"/>
    </source>
</evidence>
<organism evidence="2 3">
    <name type="scientific">Parvularcula lutaonensis</name>
    <dbReference type="NCBI Taxonomy" id="491923"/>
    <lineage>
        <taxon>Bacteria</taxon>
        <taxon>Pseudomonadati</taxon>
        <taxon>Pseudomonadota</taxon>
        <taxon>Alphaproteobacteria</taxon>
        <taxon>Parvularculales</taxon>
        <taxon>Parvularculaceae</taxon>
        <taxon>Parvularcula</taxon>
    </lineage>
</organism>
<evidence type="ECO:0000313" key="2">
    <source>
        <dbReference type="EMBL" id="MFC3302298.1"/>
    </source>
</evidence>
<feature type="compositionally biased region" description="Basic and acidic residues" evidence="1">
    <location>
        <begin position="92"/>
        <end position="105"/>
    </location>
</feature>
<dbReference type="Proteomes" id="UP001595607">
    <property type="component" value="Unassembled WGS sequence"/>
</dbReference>
<feature type="compositionally biased region" description="Basic and acidic residues" evidence="1">
    <location>
        <begin position="59"/>
        <end position="73"/>
    </location>
</feature>
<dbReference type="EMBL" id="JBHRVA010000002">
    <property type="protein sequence ID" value="MFC3302298.1"/>
    <property type="molecule type" value="Genomic_DNA"/>
</dbReference>
<protein>
    <submittedName>
        <fullName evidence="2">Uncharacterized protein</fullName>
    </submittedName>
</protein>
<comment type="caution">
    <text evidence="2">The sequence shown here is derived from an EMBL/GenBank/DDBJ whole genome shotgun (WGS) entry which is preliminary data.</text>
</comment>
<dbReference type="RefSeq" id="WP_189570427.1">
    <property type="nucleotide sequence ID" value="NZ_BMXU01000001.1"/>
</dbReference>
<evidence type="ECO:0000313" key="3">
    <source>
        <dbReference type="Proteomes" id="UP001595607"/>
    </source>
</evidence>
<name>A0ABV7MAB6_9PROT</name>
<reference evidence="3" key="1">
    <citation type="journal article" date="2019" name="Int. J. Syst. Evol. Microbiol.">
        <title>The Global Catalogue of Microorganisms (GCM) 10K type strain sequencing project: providing services to taxonomists for standard genome sequencing and annotation.</title>
        <authorList>
            <consortium name="The Broad Institute Genomics Platform"/>
            <consortium name="The Broad Institute Genome Sequencing Center for Infectious Disease"/>
            <person name="Wu L."/>
            <person name="Ma J."/>
        </authorList>
    </citation>
    <scope>NUCLEOTIDE SEQUENCE [LARGE SCALE GENOMIC DNA]</scope>
    <source>
        <strain evidence="3">KCTC 22245</strain>
    </source>
</reference>